<dbReference type="AlphaFoldDB" id="A0A2A6CPK6"/>
<dbReference type="InterPro" id="IPR017972">
    <property type="entry name" value="Cyt_P450_CS"/>
</dbReference>
<dbReference type="PANTHER" id="PTHR24284:SF1">
    <property type="entry name" value="CYTOCHROME P450 FAMILY"/>
    <property type="match status" value="1"/>
</dbReference>
<name>A0A2A6CPK6_PRIPA</name>
<evidence type="ECO:0000256" key="3">
    <source>
        <dbReference type="ARBA" id="ARBA00022723"/>
    </source>
</evidence>
<dbReference type="GO" id="GO:0016705">
    <property type="term" value="F:oxidoreductase activity, acting on paired donors, with incorporation or reduction of molecular oxygen"/>
    <property type="evidence" value="ECO:0007669"/>
    <property type="project" value="InterPro"/>
</dbReference>
<gene>
    <name evidence="8" type="primary">WBGene00091776</name>
</gene>
<dbReference type="PROSITE" id="PS00086">
    <property type="entry name" value="CYTOCHROME_P450"/>
    <property type="match status" value="1"/>
</dbReference>
<dbReference type="Gene3D" id="1.10.630.10">
    <property type="entry name" value="Cytochrome P450"/>
    <property type="match status" value="1"/>
</dbReference>
<dbReference type="InterPro" id="IPR035940">
    <property type="entry name" value="CAP_sf"/>
</dbReference>
<dbReference type="GO" id="GO:0005506">
    <property type="term" value="F:iron ion binding"/>
    <property type="evidence" value="ECO:0007669"/>
    <property type="project" value="InterPro"/>
</dbReference>
<dbReference type="CDD" id="cd09917">
    <property type="entry name" value="F-box_SF"/>
    <property type="match status" value="1"/>
</dbReference>
<keyword evidence="6" id="KW-0503">Monooxygenase</keyword>
<dbReference type="PANTHER" id="PTHR24284">
    <property type="entry name" value="CYTOCHROME P450 FAMILY"/>
    <property type="match status" value="1"/>
</dbReference>
<dbReference type="GO" id="GO:0004497">
    <property type="term" value="F:monooxygenase activity"/>
    <property type="evidence" value="ECO:0007669"/>
    <property type="project" value="UniProtKB-KW"/>
</dbReference>
<evidence type="ECO:0000256" key="2">
    <source>
        <dbReference type="ARBA" id="ARBA00010617"/>
    </source>
</evidence>
<dbReference type="SUPFAM" id="SSF48264">
    <property type="entry name" value="Cytochrome P450"/>
    <property type="match status" value="1"/>
</dbReference>
<keyword evidence="4" id="KW-0560">Oxidoreductase</keyword>
<dbReference type="SMART" id="SM00198">
    <property type="entry name" value="SCP"/>
    <property type="match status" value="1"/>
</dbReference>
<reference evidence="8" key="2">
    <citation type="submission" date="2022-06" db="UniProtKB">
        <authorList>
            <consortium name="EnsemblMetazoa"/>
        </authorList>
    </citation>
    <scope>IDENTIFICATION</scope>
    <source>
        <strain evidence="8">PS312</strain>
    </source>
</reference>
<evidence type="ECO:0000313" key="9">
    <source>
        <dbReference type="Proteomes" id="UP000005239"/>
    </source>
</evidence>
<dbReference type="InterPro" id="IPR002401">
    <property type="entry name" value="Cyt_P450_E_grp-I"/>
</dbReference>
<dbReference type="PRINTS" id="PR00463">
    <property type="entry name" value="EP450I"/>
</dbReference>
<keyword evidence="5 7" id="KW-0408">Iron</keyword>
<protein>
    <submittedName>
        <fullName evidence="8">Cytochrome P450</fullName>
    </submittedName>
</protein>
<dbReference type="InterPro" id="IPR014044">
    <property type="entry name" value="CAP_dom"/>
</dbReference>
<dbReference type="PRINTS" id="PR00385">
    <property type="entry name" value="P450"/>
</dbReference>
<evidence type="ECO:0000313" key="8">
    <source>
        <dbReference type="EnsemblMetazoa" id="PPA02222.1"/>
    </source>
</evidence>
<keyword evidence="7" id="KW-0349">Heme</keyword>
<dbReference type="GO" id="GO:0020037">
    <property type="term" value="F:heme binding"/>
    <property type="evidence" value="ECO:0007669"/>
    <property type="project" value="InterPro"/>
</dbReference>
<accession>A0A8R1Y3E8</accession>
<comment type="similarity">
    <text evidence="2">Belongs to the cytochrome P450 family.</text>
</comment>
<dbReference type="InterPro" id="IPR036396">
    <property type="entry name" value="Cyt_P450_sf"/>
</dbReference>
<dbReference type="EnsemblMetazoa" id="PPA02222.1">
    <property type="protein sequence ID" value="PPA02222.1"/>
    <property type="gene ID" value="WBGene00091776"/>
</dbReference>
<dbReference type="Gene3D" id="3.40.33.10">
    <property type="entry name" value="CAP"/>
    <property type="match status" value="1"/>
</dbReference>
<proteinExistence type="inferred from homology"/>
<dbReference type="Proteomes" id="UP000005239">
    <property type="component" value="Unassembled WGS sequence"/>
</dbReference>
<dbReference type="Pfam" id="PF00067">
    <property type="entry name" value="p450"/>
    <property type="match status" value="1"/>
</dbReference>
<dbReference type="InterPro" id="IPR001128">
    <property type="entry name" value="Cyt_P450"/>
</dbReference>
<dbReference type="FunFam" id="1.10.630.10:FF:000036">
    <property type="entry name" value="CYtochrome P450 family"/>
    <property type="match status" value="1"/>
</dbReference>
<comment type="cofactor">
    <cofactor evidence="1 7">
        <name>heme</name>
        <dbReference type="ChEBI" id="CHEBI:30413"/>
    </cofactor>
</comment>
<dbReference type="CDD" id="cd05380">
    <property type="entry name" value="CAP_euk"/>
    <property type="match status" value="1"/>
</dbReference>
<sequence length="945" mass="108182">MRNQSTMIRAWLAVGLLATILRASCPGGIPTAEVKGFLKSHNVLRSHISKGKFVAKGKKMLAAKTTILALQIPDREREKSAQNVSNQCLFAHSTNRNNVGENLYTTSSSGTYLFRPDQSTMFGLVAAGLLLVAVYVYKYYENVRRYPRGPTPLPLIGNLLKINPTRLNLCLDELQKDYGDVFTVWTPCPIVVLMSYDSMKEAFLTKGDDFAGRLGRFPDDQFMTTDNGGVLFSDGDNWREQRRTAISILRDFGMGKNAMEAQVKSSMDECMRNLDNIKDKSRVDFRWPLQILVANVVNEVLFGYHYKYDDCKRLMDYSDGLTKQVESQRGNPLVFLNMQFPWLEKIPLIGWIAVGQYRANSAKMNAHVHEDVDRCTKTFDDNDEPGCFVHAYMQKMQKDDGSGLTHLQMQNACNDFFLAGMETTSTTLRWAMLYLAKYVDVQDRVRAEIHSVIGKDGDVTMADRVKMPYTAAALTEIQRVANILPLNVMHRTVVDTEVCGHPVPKDTIVLGQIFNVMRNTSVFEQPDEFRPERFLLEDGKTPNKAALEHAVPFSVGKRQCAGEGLARMELFLAIVIILQKYRVLPPKDAPLDLTPVQEIEMEGRLPSFILEPTIGDEDRLSRLPELCILHVFSMLTLDDLDEMCTTSQTMYKFALLDRPKARKARHVQLRIVSTPTRKLSVMFRGDKQSYEIAAHRDDWNNQDPINVMHPTVQRIFEIASRFLKRYDFGRVYIELDYVRMDSYLDQLRRNIILNKPDLLYLEVSFENQPDLSEFKDWIVAAKAREVCVTAWDIDRIVSADFIEQLANTVPKPSLELAEKGWWTHAFGIPNNKFIFDVFARFVDFSVLSAIIQTNRFMDLVIKRYDKKCLGHWHVRTTGHLDSSTIESGLLPGMETEHLKREQIAIRFEGRVLFTIRTFYPLLHHSIMPIGGWSREEVYEATITFH</sequence>
<evidence type="ECO:0000256" key="4">
    <source>
        <dbReference type="ARBA" id="ARBA00023002"/>
    </source>
</evidence>
<accession>A0A2A6CPK6</accession>
<keyword evidence="9" id="KW-1185">Reference proteome</keyword>
<reference evidence="9" key="1">
    <citation type="journal article" date="2008" name="Nat. Genet.">
        <title>The Pristionchus pacificus genome provides a unique perspective on nematode lifestyle and parasitism.</title>
        <authorList>
            <person name="Dieterich C."/>
            <person name="Clifton S.W."/>
            <person name="Schuster L.N."/>
            <person name="Chinwalla A."/>
            <person name="Delehaunty K."/>
            <person name="Dinkelacker I."/>
            <person name="Fulton L."/>
            <person name="Fulton R."/>
            <person name="Godfrey J."/>
            <person name="Minx P."/>
            <person name="Mitreva M."/>
            <person name="Roeseler W."/>
            <person name="Tian H."/>
            <person name="Witte H."/>
            <person name="Yang S.P."/>
            <person name="Wilson R.K."/>
            <person name="Sommer R.J."/>
        </authorList>
    </citation>
    <scope>NUCLEOTIDE SEQUENCE [LARGE SCALE GENOMIC DNA]</scope>
    <source>
        <strain evidence="9">PS312</strain>
    </source>
</reference>
<evidence type="ECO:0000256" key="1">
    <source>
        <dbReference type="ARBA" id="ARBA00001971"/>
    </source>
</evidence>
<evidence type="ECO:0000256" key="5">
    <source>
        <dbReference type="ARBA" id="ARBA00023004"/>
    </source>
</evidence>
<evidence type="ECO:0000256" key="7">
    <source>
        <dbReference type="PIRSR" id="PIRSR602401-1"/>
    </source>
</evidence>
<feature type="binding site" description="axial binding residue" evidence="7">
    <location>
        <position position="560"/>
    </location>
    <ligand>
        <name>heme</name>
        <dbReference type="ChEBI" id="CHEBI:30413"/>
    </ligand>
    <ligandPart>
        <name>Fe</name>
        <dbReference type="ChEBI" id="CHEBI:18248"/>
    </ligandPart>
</feature>
<evidence type="ECO:0000256" key="6">
    <source>
        <dbReference type="ARBA" id="ARBA00023033"/>
    </source>
</evidence>
<keyword evidence="3 7" id="KW-0479">Metal-binding</keyword>
<organism evidence="8 9">
    <name type="scientific">Pristionchus pacificus</name>
    <name type="common">Parasitic nematode worm</name>
    <dbReference type="NCBI Taxonomy" id="54126"/>
    <lineage>
        <taxon>Eukaryota</taxon>
        <taxon>Metazoa</taxon>
        <taxon>Ecdysozoa</taxon>
        <taxon>Nematoda</taxon>
        <taxon>Chromadorea</taxon>
        <taxon>Rhabditida</taxon>
        <taxon>Rhabditina</taxon>
        <taxon>Diplogasteromorpha</taxon>
        <taxon>Diplogasteroidea</taxon>
        <taxon>Neodiplogasteridae</taxon>
        <taxon>Pristionchus</taxon>
    </lineage>
</organism>
<dbReference type="SUPFAM" id="SSF55797">
    <property type="entry name" value="PR-1-like"/>
    <property type="match status" value="1"/>
</dbReference>